<keyword evidence="3" id="KW-1185">Reference proteome</keyword>
<accession>A0A4V3EB47</accession>
<dbReference type="RefSeq" id="WP_133763819.1">
    <property type="nucleotide sequence ID" value="NZ_BAAARP010000001.1"/>
</dbReference>
<name>A0A4V3EB47_9MICO</name>
<dbReference type="EMBL" id="SOAM01000001">
    <property type="protein sequence ID" value="TDS79544.1"/>
    <property type="molecule type" value="Genomic_DNA"/>
</dbReference>
<feature type="transmembrane region" description="Helical" evidence="1">
    <location>
        <begin position="115"/>
        <end position="136"/>
    </location>
</feature>
<evidence type="ECO:0000256" key="1">
    <source>
        <dbReference type="SAM" id="Phobius"/>
    </source>
</evidence>
<keyword evidence="1" id="KW-0472">Membrane</keyword>
<sequence>MPSDPGHVAVDAELLADARRRYTGRGDLADQLWWLEHPGTRGPSGAEDPAPALEAARAALFRPDRPADADPDEIRRRLDLLDADRAAARSAIAAARADAPPQAATVPPPRRPRSAVPVAVGLAALIVGAVLGFAVARSAAAPTSSALAVFDSVQRAQDVPPATADLPPVAARSGYRLLGSSPTTGAYAYGVRRSDGDVCLVVVVLATSTYSTCTSAAAFALGGLTLGFQADVDPTDDSGVVQPVGIHPSWAPDGGFSF</sequence>
<protein>
    <submittedName>
        <fullName evidence="2">Uncharacterized protein</fullName>
    </submittedName>
</protein>
<evidence type="ECO:0000313" key="3">
    <source>
        <dbReference type="Proteomes" id="UP000295344"/>
    </source>
</evidence>
<comment type="caution">
    <text evidence="2">The sequence shown here is derived from an EMBL/GenBank/DDBJ whole genome shotgun (WGS) entry which is preliminary data.</text>
</comment>
<dbReference type="AlphaFoldDB" id="A0A4V3EB47"/>
<dbReference type="Proteomes" id="UP000295344">
    <property type="component" value="Unassembled WGS sequence"/>
</dbReference>
<evidence type="ECO:0000313" key="2">
    <source>
        <dbReference type="EMBL" id="TDS79544.1"/>
    </source>
</evidence>
<reference evidence="2 3" key="1">
    <citation type="submission" date="2019-03" db="EMBL/GenBank/DDBJ databases">
        <title>Genomic Encyclopedia of Archaeal and Bacterial Type Strains, Phase II (KMG-II): from individual species to whole genera.</title>
        <authorList>
            <person name="Goeker M."/>
        </authorList>
    </citation>
    <scope>NUCLEOTIDE SEQUENCE [LARGE SCALE GENOMIC DNA]</scope>
    <source>
        <strain evidence="2 3">DSM 24782</strain>
    </source>
</reference>
<keyword evidence="1" id="KW-0812">Transmembrane</keyword>
<organism evidence="2 3">
    <name type="scientific">Amnibacterium kyonggiense</name>
    <dbReference type="NCBI Taxonomy" id="595671"/>
    <lineage>
        <taxon>Bacteria</taxon>
        <taxon>Bacillati</taxon>
        <taxon>Actinomycetota</taxon>
        <taxon>Actinomycetes</taxon>
        <taxon>Micrococcales</taxon>
        <taxon>Microbacteriaceae</taxon>
        <taxon>Amnibacterium</taxon>
    </lineage>
</organism>
<dbReference type="OrthoDB" id="5126396at2"/>
<keyword evidence="1" id="KW-1133">Transmembrane helix</keyword>
<gene>
    <name evidence="2" type="ORF">CLV52_0075</name>
</gene>
<proteinExistence type="predicted"/>